<gene>
    <name evidence="1" type="ORF">P879_03656</name>
</gene>
<proteinExistence type="predicted"/>
<dbReference type="AlphaFoldDB" id="A0A8T0DRB7"/>
<evidence type="ECO:0000313" key="1">
    <source>
        <dbReference type="EMBL" id="KAF8569614.1"/>
    </source>
</evidence>
<dbReference type="Proteomes" id="UP000699462">
    <property type="component" value="Unassembled WGS sequence"/>
</dbReference>
<comment type="caution">
    <text evidence="1">The sequence shown here is derived from an EMBL/GenBank/DDBJ whole genome shotgun (WGS) entry which is preliminary data.</text>
</comment>
<name>A0A8T0DRB7_9TREM</name>
<evidence type="ECO:0008006" key="3">
    <source>
        <dbReference type="Google" id="ProtNLM"/>
    </source>
</evidence>
<dbReference type="OrthoDB" id="6420171at2759"/>
<evidence type="ECO:0000313" key="2">
    <source>
        <dbReference type="Proteomes" id="UP000699462"/>
    </source>
</evidence>
<organism evidence="1 2">
    <name type="scientific">Paragonimus westermani</name>
    <dbReference type="NCBI Taxonomy" id="34504"/>
    <lineage>
        <taxon>Eukaryota</taxon>
        <taxon>Metazoa</taxon>
        <taxon>Spiralia</taxon>
        <taxon>Lophotrochozoa</taxon>
        <taxon>Platyhelminthes</taxon>
        <taxon>Trematoda</taxon>
        <taxon>Digenea</taxon>
        <taxon>Plagiorchiida</taxon>
        <taxon>Troglotremata</taxon>
        <taxon>Troglotrematidae</taxon>
        <taxon>Paragonimus</taxon>
    </lineage>
</organism>
<reference evidence="1 2" key="1">
    <citation type="submission" date="2019-07" db="EMBL/GenBank/DDBJ databases">
        <title>Annotation for the trematode Paragonimus westermani.</title>
        <authorList>
            <person name="Choi Y.-J."/>
        </authorList>
    </citation>
    <scope>NUCLEOTIDE SEQUENCE [LARGE SCALE GENOMIC DNA]</scope>
    <source>
        <strain evidence="1">180907_Pwestermani</strain>
    </source>
</reference>
<accession>A0A8T0DRB7</accession>
<sequence length="82" mass="9080">MRAPFQPDPKTNQTTEIRVLRLCSQIGPDELGGNCIERIGTNKVNIRHCSCADDACNPAASIQWASHTLLITLSFLLTWTLL</sequence>
<keyword evidence="2" id="KW-1185">Reference proteome</keyword>
<dbReference type="EMBL" id="JTDF01001728">
    <property type="protein sequence ID" value="KAF8569614.1"/>
    <property type="molecule type" value="Genomic_DNA"/>
</dbReference>
<protein>
    <recommendedName>
        <fullName evidence="3">UPAR/Ly6 domain-containing protein</fullName>
    </recommendedName>
</protein>